<dbReference type="Proteomes" id="UP001241110">
    <property type="component" value="Unassembled WGS sequence"/>
</dbReference>
<dbReference type="PROSITE" id="PS51118">
    <property type="entry name" value="HTH_HXLR"/>
    <property type="match status" value="1"/>
</dbReference>
<dbReference type="InterPro" id="IPR011991">
    <property type="entry name" value="ArsR-like_HTH"/>
</dbReference>
<evidence type="ECO:0000256" key="2">
    <source>
        <dbReference type="ARBA" id="ARBA00023125"/>
    </source>
</evidence>
<dbReference type="Pfam" id="PF01638">
    <property type="entry name" value="HxlR"/>
    <property type="match status" value="1"/>
</dbReference>
<accession>A0AAE3UCM6</accession>
<sequence length="135" mass="15480">METRKIKHAHHDTTQCYSRLNAIGDALYVLGGKWKLRIIMALSEGNLRFNELQRLVKGISPRVLSNELKELELNGFVKRHIHTEGTVLVEYELTEYSDTLGDVLYALSEWGMMHRENIRKQMRTGDVVPAGEAVE</sequence>
<feature type="domain" description="HTH hxlR-type" evidence="4">
    <location>
        <begin position="16"/>
        <end position="119"/>
    </location>
</feature>
<evidence type="ECO:0000313" key="6">
    <source>
        <dbReference type="Proteomes" id="UP001241110"/>
    </source>
</evidence>
<dbReference type="RefSeq" id="WP_313988479.1">
    <property type="nucleotide sequence ID" value="NZ_JASJOS010000022.1"/>
</dbReference>
<dbReference type="InterPro" id="IPR002577">
    <property type="entry name" value="HTH_HxlR"/>
</dbReference>
<evidence type="ECO:0000256" key="3">
    <source>
        <dbReference type="ARBA" id="ARBA00023163"/>
    </source>
</evidence>
<keyword evidence="3" id="KW-0804">Transcription</keyword>
<dbReference type="GO" id="GO:0003677">
    <property type="term" value="F:DNA binding"/>
    <property type="evidence" value="ECO:0007669"/>
    <property type="project" value="UniProtKB-KW"/>
</dbReference>
<reference evidence="5" key="1">
    <citation type="submission" date="2023-05" db="EMBL/GenBank/DDBJ databases">
        <authorList>
            <person name="Zhang X."/>
        </authorList>
    </citation>
    <scope>NUCLEOTIDE SEQUENCE</scope>
    <source>
        <strain evidence="5">YF14B1</strain>
    </source>
</reference>
<evidence type="ECO:0000313" key="5">
    <source>
        <dbReference type="EMBL" id="MDJ1485643.1"/>
    </source>
</evidence>
<gene>
    <name evidence="5" type="ORF">QNI16_34450</name>
</gene>
<dbReference type="SUPFAM" id="SSF46785">
    <property type="entry name" value="Winged helix' DNA-binding domain"/>
    <property type="match status" value="1"/>
</dbReference>
<evidence type="ECO:0000256" key="1">
    <source>
        <dbReference type="ARBA" id="ARBA00023015"/>
    </source>
</evidence>
<keyword evidence="2" id="KW-0238">DNA-binding</keyword>
<dbReference type="GO" id="GO:0006355">
    <property type="term" value="P:regulation of DNA-templated transcription"/>
    <property type="evidence" value="ECO:0007669"/>
    <property type="project" value="UniProtKB-ARBA"/>
</dbReference>
<dbReference type="PANTHER" id="PTHR33204">
    <property type="entry name" value="TRANSCRIPTIONAL REGULATOR, MARR FAMILY"/>
    <property type="match status" value="1"/>
</dbReference>
<dbReference type="InterPro" id="IPR036388">
    <property type="entry name" value="WH-like_DNA-bd_sf"/>
</dbReference>
<name>A0AAE3UCM6_9BACT</name>
<dbReference type="AlphaFoldDB" id="A0AAE3UCM6"/>
<organism evidence="5 6">
    <name type="scientific">Xanthocytophaga flava</name>
    <dbReference type="NCBI Taxonomy" id="3048013"/>
    <lineage>
        <taxon>Bacteria</taxon>
        <taxon>Pseudomonadati</taxon>
        <taxon>Bacteroidota</taxon>
        <taxon>Cytophagia</taxon>
        <taxon>Cytophagales</taxon>
        <taxon>Rhodocytophagaceae</taxon>
        <taxon>Xanthocytophaga</taxon>
    </lineage>
</organism>
<evidence type="ECO:0000259" key="4">
    <source>
        <dbReference type="PROSITE" id="PS51118"/>
    </source>
</evidence>
<proteinExistence type="predicted"/>
<keyword evidence="1" id="KW-0805">Transcription regulation</keyword>
<dbReference type="EMBL" id="JASJOS010000022">
    <property type="protein sequence ID" value="MDJ1485643.1"/>
    <property type="molecule type" value="Genomic_DNA"/>
</dbReference>
<dbReference type="CDD" id="cd00090">
    <property type="entry name" value="HTH_ARSR"/>
    <property type="match status" value="1"/>
</dbReference>
<dbReference type="InterPro" id="IPR036390">
    <property type="entry name" value="WH_DNA-bd_sf"/>
</dbReference>
<dbReference type="Gene3D" id="1.10.10.10">
    <property type="entry name" value="Winged helix-like DNA-binding domain superfamily/Winged helix DNA-binding domain"/>
    <property type="match status" value="1"/>
</dbReference>
<protein>
    <submittedName>
        <fullName evidence="5">Helix-turn-helix domain-containing protein</fullName>
    </submittedName>
</protein>
<comment type="caution">
    <text evidence="5">The sequence shown here is derived from an EMBL/GenBank/DDBJ whole genome shotgun (WGS) entry which is preliminary data.</text>
</comment>